<protein>
    <submittedName>
        <fullName evidence="1">37S ribosomal protein S9, mitochondrial</fullName>
    </submittedName>
</protein>
<name>A0ACC1LCL1_9FUNG</name>
<evidence type="ECO:0000313" key="1">
    <source>
        <dbReference type="EMBL" id="KAJ2805006.1"/>
    </source>
</evidence>
<evidence type="ECO:0000313" key="2">
    <source>
        <dbReference type="Proteomes" id="UP001140087"/>
    </source>
</evidence>
<comment type="caution">
    <text evidence="1">The sequence shown here is derived from an EMBL/GenBank/DDBJ whole genome shotgun (WGS) entry which is preliminary data.</text>
</comment>
<keyword evidence="1" id="KW-0689">Ribosomal protein</keyword>
<dbReference type="EMBL" id="JANBUN010000291">
    <property type="protein sequence ID" value="KAJ2805006.1"/>
    <property type="molecule type" value="Genomic_DNA"/>
</dbReference>
<organism evidence="1 2">
    <name type="scientific">Coemansia helicoidea</name>
    <dbReference type="NCBI Taxonomy" id="1286919"/>
    <lineage>
        <taxon>Eukaryota</taxon>
        <taxon>Fungi</taxon>
        <taxon>Fungi incertae sedis</taxon>
        <taxon>Zoopagomycota</taxon>
        <taxon>Kickxellomycotina</taxon>
        <taxon>Kickxellomycetes</taxon>
        <taxon>Kickxellales</taxon>
        <taxon>Kickxellaceae</taxon>
        <taxon>Coemansia</taxon>
    </lineage>
</organism>
<keyword evidence="1" id="KW-0687">Ribonucleoprotein</keyword>
<reference evidence="1" key="1">
    <citation type="submission" date="2022-07" db="EMBL/GenBank/DDBJ databases">
        <title>Phylogenomic reconstructions and comparative analyses of Kickxellomycotina fungi.</title>
        <authorList>
            <person name="Reynolds N.K."/>
            <person name="Stajich J.E."/>
            <person name="Barry K."/>
            <person name="Grigoriev I.V."/>
            <person name="Crous P."/>
            <person name="Smith M.E."/>
        </authorList>
    </citation>
    <scope>NUCLEOTIDE SEQUENCE</scope>
    <source>
        <strain evidence="1">BCRC 34780</strain>
    </source>
</reference>
<proteinExistence type="predicted"/>
<accession>A0ACC1LCL1</accession>
<keyword evidence="2" id="KW-1185">Reference proteome</keyword>
<sequence>MFAGRRAAAVAASSTRRAAYATQSSGSPFDRLDIRPVQRPDTAAYFMVKPKYADLLSGITSIVQQHGSLHGGRGGGGSKRAAGSRKRARWLDQEDMAKKLDVKLTVNEYKTLQERLNQADRLEILDEEERTTVQLYLNQFRHGYRHMEVVKMDGEEADKEGSAAQAPDKPKKKKKLHSYYGNKDDLGRWFAGGRRKTARACVWLTPVARPAPTIASVSRAVDEAVAAVGLALREAGLGPAAADAAAAAPTEAEIEAEAVPESVTFGEVLVNGKPLADYFVRRTDRESVVFPFQVAQRLGHYYAFLKVSGGGSTGQAEACQLAVARALAAATGRDGHYSIRAAGLLTPDGRAVERKKTGKPKARKSYTWVKR</sequence>
<dbReference type="Proteomes" id="UP001140087">
    <property type="component" value="Unassembled WGS sequence"/>
</dbReference>
<gene>
    <name evidence="1" type="primary">MRPS9</name>
    <name evidence="1" type="ORF">H4R21_001424</name>
</gene>